<reference evidence="10" key="1">
    <citation type="journal article" date="2019" name="Int. J. Syst. Evol. Microbiol.">
        <title>The Global Catalogue of Microorganisms (GCM) 10K type strain sequencing project: providing services to taxonomists for standard genome sequencing and annotation.</title>
        <authorList>
            <consortium name="The Broad Institute Genomics Platform"/>
            <consortium name="The Broad Institute Genome Sequencing Center for Infectious Disease"/>
            <person name="Wu L."/>
            <person name="Ma J."/>
        </authorList>
    </citation>
    <scope>NUCLEOTIDE SEQUENCE [LARGE SCALE GENOMIC DNA]</scope>
    <source>
        <strain evidence="10">JCM 16548</strain>
    </source>
</reference>
<evidence type="ECO:0000256" key="2">
    <source>
        <dbReference type="ARBA" id="ARBA00022694"/>
    </source>
</evidence>
<comment type="function">
    <text evidence="1">RNaseP catalyzes the removal of the 5'-leader sequence from pre-tRNA to produce the mature 5'-terminus. It can also cleave other RNA substrates such as 4.5S RNA. The protein component plays an auxiliary but essential role in vivo by binding to the 5'-leader sequence and broadening the substrate specificity of the ribozyme.</text>
</comment>
<accession>A0ABP7DEN7</accession>
<evidence type="ECO:0000256" key="8">
    <source>
        <dbReference type="SAM" id="MobiDB-lite"/>
    </source>
</evidence>
<keyword evidence="5" id="KW-0378">Hydrolase</keyword>
<comment type="caution">
    <text evidence="9">The sequence shown here is derived from an EMBL/GenBank/DDBJ whole genome shotgun (WGS) entry which is preliminary data.</text>
</comment>
<dbReference type="SUPFAM" id="SSF54211">
    <property type="entry name" value="Ribosomal protein S5 domain 2-like"/>
    <property type="match status" value="1"/>
</dbReference>
<protein>
    <recommendedName>
        <fullName evidence="7">Ribonuclease P protein component</fullName>
        <ecNumber evidence="7">3.1.26.5</ecNumber>
    </recommendedName>
</protein>
<keyword evidence="10" id="KW-1185">Reference proteome</keyword>
<evidence type="ECO:0000256" key="3">
    <source>
        <dbReference type="ARBA" id="ARBA00022722"/>
    </source>
</evidence>
<dbReference type="Gene3D" id="3.30.230.10">
    <property type="match status" value="1"/>
</dbReference>
<evidence type="ECO:0000256" key="6">
    <source>
        <dbReference type="ARBA" id="ARBA00022884"/>
    </source>
</evidence>
<feature type="region of interest" description="Disordered" evidence="8">
    <location>
        <begin position="28"/>
        <end position="52"/>
    </location>
</feature>
<name>A0ABP7DEN7_9ACTN</name>
<evidence type="ECO:0000256" key="5">
    <source>
        <dbReference type="ARBA" id="ARBA00022801"/>
    </source>
</evidence>
<dbReference type="EC" id="3.1.26.5" evidence="7"/>
<evidence type="ECO:0000256" key="4">
    <source>
        <dbReference type="ARBA" id="ARBA00022759"/>
    </source>
</evidence>
<sequence length="124" mass="13072">MRHGVRAGRRTVVVHALRLDVAASTAAGGEEVRVEQTRADTPSTTGPTDGGQIGFVVSKAVGSAVRRNRVRRRLRHLALAHLPELGDHTMVVVRALPAASTAGPDLGADLDAAWSAALSRLARR</sequence>
<dbReference type="InterPro" id="IPR020568">
    <property type="entry name" value="Ribosomal_Su5_D2-typ_SF"/>
</dbReference>
<keyword evidence="4" id="KW-0255">Endonuclease</keyword>
<dbReference type="NCBIfam" id="TIGR00188">
    <property type="entry name" value="rnpA"/>
    <property type="match status" value="1"/>
</dbReference>
<dbReference type="InterPro" id="IPR020539">
    <property type="entry name" value="RNase_P_CS"/>
</dbReference>
<dbReference type="PANTHER" id="PTHR33992">
    <property type="entry name" value="RIBONUCLEASE P PROTEIN COMPONENT"/>
    <property type="match status" value="1"/>
</dbReference>
<evidence type="ECO:0000256" key="7">
    <source>
        <dbReference type="NCBIfam" id="TIGR00188"/>
    </source>
</evidence>
<dbReference type="Proteomes" id="UP001500051">
    <property type="component" value="Unassembled WGS sequence"/>
</dbReference>
<evidence type="ECO:0000313" key="10">
    <source>
        <dbReference type="Proteomes" id="UP001500051"/>
    </source>
</evidence>
<dbReference type="InterPro" id="IPR014721">
    <property type="entry name" value="Ribsml_uS5_D2-typ_fold_subgr"/>
</dbReference>
<dbReference type="EMBL" id="BAAAYX010000004">
    <property type="protein sequence ID" value="GAA3703253.1"/>
    <property type="molecule type" value="Genomic_DNA"/>
</dbReference>
<gene>
    <name evidence="9" type="ORF">GCM10022204_20600</name>
</gene>
<dbReference type="Pfam" id="PF00825">
    <property type="entry name" value="Ribonuclease_P"/>
    <property type="match status" value="1"/>
</dbReference>
<organism evidence="9 10">
    <name type="scientific">Microlunatus aurantiacus</name>
    <dbReference type="NCBI Taxonomy" id="446786"/>
    <lineage>
        <taxon>Bacteria</taxon>
        <taxon>Bacillati</taxon>
        <taxon>Actinomycetota</taxon>
        <taxon>Actinomycetes</taxon>
        <taxon>Propionibacteriales</taxon>
        <taxon>Propionibacteriaceae</taxon>
        <taxon>Microlunatus</taxon>
    </lineage>
</organism>
<dbReference type="PROSITE" id="PS00648">
    <property type="entry name" value="RIBONUCLEASE_P"/>
    <property type="match status" value="1"/>
</dbReference>
<evidence type="ECO:0000313" key="9">
    <source>
        <dbReference type="EMBL" id="GAA3703253.1"/>
    </source>
</evidence>
<keyword evidence="6" id="KW-0694">RNA-binding</keyword>
<keyword evidence="3" id="KW-0540">Nuclease</keyword>
<dbReference type="InterPro" id="IPR000100">
    <property type="entry name" value="RNase_P"/>
</dbReference>
<proteinExistence type="predicted"/>
<evidence type="ECO:0000256" key="1">
    <source>
        <dbReference type="ARBA" id="ARBA00002663"/>
    </source>
</evidence>
<dbReference type="PANTHER" id="PTHR33992:SF1">
    <property type="entry name" value="RIBONUCLEASE P PROTEIN COMPONENT"/>
    <property type="match status" value="1"/>
</dbReference>
<keyword evidence="2" id="KW-0819">tRNA processing</keyword>